<accession>A0ABT4J5R3</accession>
<evidence type="ECO:0000313" key="1">
    <source>
        <dbReference type="EMBL" id="MCZ0962466.1"/>
    </source>
</evidence>
<dbReference type="RefSeq" id="WP_268942492.1">
    <property type="nucleotide sequence ID" value="NZ_JAPTYD010000017.1"/>
</dbReference>
<keyword evidence="2" id="KW-1185">Reference proteome</keyword>
<organism evidence="1 2">
    <name type="scientific">Paracoccus benzoatiresistens</name>
    <dbReference type="NCBI Taxonomy" id="2997341"/>
    <lineage>
        <taxon>Bacteria</taxon>
        <taxon>Pseudomonadati</taxon>
        <taxon>Pseudomonadota</taxon>
        <taxon>Alphaproteobacteria</taxon>
        <taxon>Rhodobacterales</taxon>
        <taxon>Paracoccaceae</taxon>
        <taxon>Paracoccus</taxon>
    </lineage>
</organism>
<reference evidence="1" key="1">
    <citation type="submission" date="2022-12" db="EMBL/GenBank/DDBJ databases">
        <title>Paracoccus sp. EF6 isolated from a lake water.</title>
        <authorList>
            <person name="Liu H."/>
        </authorList>
    </citation>
    <scope>NUCLEOTIDE SEQUENCE</scope>
    <source>
        <strain evidence="1">EF6</strain>
    </source>
</reference>
<sequence length="126" mass="14109">MTSLNTTKITRIDNRFSAVARQAAKSLGVDVGDVIQKAYATYDASRHYVEVYDVPAGGMIVLSANDELFQAAHVSDDFDISHDVYDERNAFDENAAAAGITRSSDLNDEYLIELEYERMFRRQAGY</sequence>
<comment type="caution">
    <text evidence="1">The sequence shown here is derived from an EMBL/GenBank/DDBJ whole genome shotgun (WGS) entry which is preliminary data.</text>
</comment>
<gene>
    <name evidence="1" type="ORF">OU682_12630</name>
</gene>
<dbReference type="EMBL" id="JAPTYD010000017">
    <property type="protein sequence ID" value="MCZ0962466.1"/>
    <property type="molecule type" value="Genomic_DNA"/>
</dbReference>
<evidence type="ECO:0000313" key="2">
    <source>
        <dbReference type="Proteomes" id="UP001149822"/>
    </source>
</evidence>
<dbReference type="Proteomes" id="UP001149822">
    <property type="component" value="Unassembled WGS sequence"/>
</dbReference>
<name>A0ABT4J5R3_9RHOB</name>
<proteinExistence type="predicted"/>
<protein>
    <submittedName>
        <fullName evidence="1">Uncharacterized protein</fullName>
    </submittedName>
</protein>